<dbReference type="SUPFAM" id="SSF49503">
    <property type="entry name" value="Cupredoxins"/>
    <property type="match status" value="1"/>
</dbReference>
<dbReference type="Proteomes" id="UP000240653">
    <property type="component" value="Unassembled WGS sequence"/>
</dbReference>
<proteinExistence type="predicted"/>
<dbReference type="InterPro" id="IPR008972">
    <property type="entry name" value="Cupredoxin"/>
</dbReference>
<accession>A0A2P7RVN3</accession>
<dbReference type="Pfam" id="PF13473">
    <property type="entry name" value="Cupredoxin_1"/>
    <property type="match status" value="1"/>
</dbReference>
<evidence type="ECO:0000259" key="1">
    <source>
        <dbReference type="Pfam" id="PF13473"/>
    </source>
</evidence>
<dbReference type="EMBL" id="PXYL01000027">
    <property type="protein sequence ID" value="PSJ54263.1"/>
    <property type="molecule type" value="Genomic_DNA"/>
</dbReference>
<dbReference type="Gene3D" id="2.60.40.420">
    <property type="entry name" value="Cupredoxins - blue copper proteins"/>
    <property type="match status" value="1"/>
</dbReference>
<sequence>MILSMPEPARRVLIDPMTLRGQLTAILSGFVLGSVSLSAALADEPTFRIEFKDGAINPLRLEVPAKTRFRLELVNLGDTPAEFESLELRKEKVLAPQSDSVMVIRTLDPGEYSFFDDFHPGTAPAVLVAR</sequence>
<evidence type="ECO:0000313" key="2">
    <source>
        <dbReference type="EMBL" id="PSJ54263.1"/>
    </source>
</evidence>
<dbReference type="AlphaFoldDB" id="A0A2P7RVN3"/>
<name>A0A2P7RVN3_9HYPH</name>
<dbReference type="InterPro" id="IPR028096">
    <property type="entry name" value="EfeO_Cupredoxin"/>
</dbReference>
<feature type="domain" description="EfeO-type cupredoxin-like" evidence="1">
    <location>
        <begin position="28"/>
        <end position="128"/>
    </location>
</feature>
<comment type="caution">
    <text evidence="2">The sequence shown here is derived from an EMBL/GenBank/DDBJ whole genome shotgun (WGS) entry which is preliminary data.</text>
</comment>
<reference evidence="2 3" key="1">
    <citation type="submission" date="2018-03" db="EMBL/GenBank/DDBJ databases">
        <title>The draft genome of Mesorhizobium soli JCM 19897.</title>
        <authorList>
            <person name="Li L."/>
            <person name="Liu L."/>
            <person name="Liang L."/>
            <person name="Wang T."/>
            <person name="Zhang X."/>
        </authorList>
    </citation>
    <scope>NUCLEOTIDE SEQUENCE [LARGE SCALE GENOMIC DNA]</scope>
    <source>
        <strain evidence="2 3">JCM 19897</strain>
    </source>
</reference>
<keyword evidence="3" id="KW-1185">Reference proteome</keyword>
<gene>
    <name evidence="2" type="ORF">C7I85_27645</name>
</gene>
<evidence type="ECO:0000313" key="3">
    <source>
        <dbReference type="Proteomes" id="UP000240653"/>
    </source>
</evidence>
<organism evidence="2 3">
    <name type="scientific">Pseudaminobacter soli</name>
    <name type="common">ex Li et al. 2025</name>
    <dbReference type="NCBI Taxonomy" id="1295366"/>
    <lineage>
        <taxon>Bacteria</taxon>
        <taxon>Pseudomonadati</taxon>
        <taxon>Pseudomonadota</taxon>
        <taxon>Alphaproteobacteria</taxon>
        <taxon>Hyphomicrobiales</taxon>
        <taxon>Phyllobacteriaceae</taxon>
        <taxon>Pseudaminobacter</taxon>
    </lineage>
</organism>
<protein>
    <submittedName>
        <fullName evidence="2">Cupredoxin domain-containing protein</fullName>
    </submittedName>
</protein>
<dbReference type="OrthoDB" id="7161040at2"/>